<keyword evidence="3" id="KW-0049">Antioxidant</keyword>
<evidence type="ECO:0000313" key="10">
    <source>
        <dbReference type="Proteomes" id="UP000275076"/>
    </source>
</evidence>
<dbReference type="InterPro" id="IPR024706">
    <property type="entry name" value="Peroxiredoxin_AhpC-typ"/>
</dbReference>
<dbReference type="GO" id="GO:0033554">
    <property type="term" value="P:cellular response to stress"/>
    <property type="evidence" value="ECO:0007669"/>
    <property type="project" value="TreeGrafter"/>
</dbReference>
<proteinExistence type="inferred from homology"/>
<dbReference type="Pfam" id="PF00578">
    <property type="entry name" value="AhpC-TSA"/>
    <property type="match status" value="1"/>
</dbReference>
<organism evidence="9 10">
    <name type="scientific">Salibacterium salarium</name>
    <dbReference type="NCBI Taxonomy" id="284579"/>
    <lineage>
        <taxon>Bacteria</taxon>
        <taxon>Bacillati</taxon>
        <taxon>Bacillota</taxon>
        <taxon>Bacilli</taxon>
        <taxon>Bacillales</taxon>
        <taxon>Bacillaceae</taxon>
    </lineage>
</organism>
<dbReference type="GO" id="GO:0008379">
    <property type="term" value="F:thioredoxin peroxidase activity"/>
    <property type="evidence" value="ECO:0007669"/>
    <property type="project" value="TreeGrafter"/>
</dbReference>
<dbReference type="PANTHER" id="PTHR10681:SF121">
    <property type="entry name" value="ALKYL HYDROPEROXIDE REDUCTASE C"/>
    <property type="match status" value="1"/>
</dbReference>
<evidence type="ECO:0000256" key="4">
    <source>
        <dbReference type="ARBA" id="ARBA00023002"/>
    </source>
</evidence>
<dbReference type="SUPFAM" id="SSF52833">
    <property type="entry name" value="Thioredoxin-like"/>
    <property type="match status" value="1"/>
</dbReference>
<dbReference type="PANTHER" id="PTHR10681">
    <property type="entry name" value="THIOREDOXIN PEROXIDASE"/>
    <property type="match status" value="1"/>
</dbReference>
<dbReference type="Gene3D" id="3.40.30.10">
    <property type="entry name" value="Glutaredoxin"/>
    <property type="match status" value="1"/>
</dbReference>
<evidence type="ECO:0000256" key="1">
    <source>
        <dbReference type="ARBA" id="ARBA00009796"/>
    </source>
</evidence>
<feature type="active site" description="Cysteine sulfenic acid (-SOH) intermediate; for peroxidase activity" evidence="7">
    <location>
        <position position="53"/>
    </location>
</feature>
<dbReference type="InterPro" id="IPR000866">
    <property type="entry name" value="AhpC/TSA"/>
</dbReference>
<keyword evidence="4" id="KW-0560">Oxidoreductase</keyword>
<comment type="caution">
    <text evidence="9">The sequence shown here is derived from an EMBL/GenBank/DDBJ whole genome shotgun (WGS) entry which is preliminary data.</text>
</comment>
<dbReference type="AlphaFoldDB" id="A0A3R9Q0L7"/>
<evidence type="ECO:0000256" key="5">
    <source>
        <dbReference type="ARBA" id="ARBA00023157"/>
    </source>
</evidence>
<dbReference type="GO" id="GO:0005829">
    <property type="term" value="C:cytosol"/>
    <property type="evidence" value="ECO:0007669"/>
    <property type="project" value="TreeGrafter"/>
</dbReference>
<evidence type="ECO:0000313" key="9">
    <source>
        <dbReference type="EMBL" id="RSL31080.1"/>
    </source>
</evidence>
<dbReference type="PROSITE" id="PS51352">
    <property type="entry name" value="THIOREDOXIN_2"/>
    <property type="match status" value="1"/>
</dbReference>
<keyword evidence="2" id="KW-0575">Peroxidase</keyword>
<dbReference type="InterPro" id="IPR050217">
    <property type="entry name" value="Peroxiredoxin"/>
</dbReference>
<name>A0A3R9Q0L7_9BACI</name>
<dbReference type="RefSeq" id="WP_125559231.1">
    <property type="nucleotide sequence ID" value="NZ_RBVX01000028.1"/>
</dbReference>
<sequence length="187" mass="21097">MTAESLIGKQAPLFTMDVVMPDTSFTKISLRSIMKKDKWTVLFFYPMDFTTICPTEITSISDDIKEFEELDAEVIGVSTDTIYSHKTWRNIPREEDGLGEIKYPLAADTNHNVSKDYGVFDAEEGIAHRGLFIISPEGEVMYAVVHHHHVGRDVDEILRVLLALQTGRPCPANWKPGQNTLEEHTSS</sequence>
<accession>A0A3R9Q0L7</accession>
<evidence type="ECO:0000256" key="6">
    <source>
        <dbReference type="ARBA" id="ARBA00023284"/>
    </source>
</evidence>
<evidence type="ECO:0000256" key="2">
    <source>
        <dbReference type="ARBA" id="ARBA00022559"/>
    </source>
</evidence>
<keyword evidence="6" id="KW-0676">Redox-active center</keyword>
<keyword evidence="5" id="KW-1015">Disulfide bond</keyword>
<dbReference type="GO" id="GO:0006979">
    <property type="term" value="P:response to oxidative stress"/>
    <property type="evidence" value="ECO:0007669"/>
    <property type="project" value="TreeGrafter"/>
</dbReference>
<evidence type="ECO:0000256" key="3">
    <source>
        <dbReference type="ARBA" id="ARBA00022862"/>
    </source>
</evidence>
<evidence type="ECO:0000259" key="8">
    <source>
        <dbReference type="PROSITE" id="PS51352"/>
    </source>
</evidence>
<feature type="domain" description="Thioredoxin" evidence="8">
    <location>
        <begin position="5"/>
        <end position="166"/>
    </location>
</feature>
<dbReference type="FunFam" id="3.40.30.10:FF:000101">
    <property type="entry name" value="2-cys peroxiredoxin"/>
    <property type="match status" value="1"/>
</dbReference>
<protein>
    <submittedName>
        <fullName evidence="9">Peroxiredoxin</fullName>
    </submittedName>
</protein>
<dbReference type="EMBL" id="RBVX01000028">
    <property type="protein sequence ID" value="RSL31080.1"/>
    <property type="molecule type" value="Genomic_DNA"/>
</dbReference>
<comment type="similarity">
    <text evidence="1">Belongs to the peroxiredoxin family. AhpC/Prx1 subfamily.</text>
</comment>
<dbReference type="Proteomes" id="UP000275076">
    <property type="component" value="Unassembled WGS sequence"/>
</dbReference>
<evidence type="ECO:0000256" key="7">
    <source>
        <dbReference type="PIRSR" id="PIRSR000239-1"/>
    </source>
</evidence>
<reference evidence="9 10" key="1">
    <citation type="submission" date="2018-10" db="EMBL/GenBank/DDBJ databases">
        <title>Draft genome sequence of Bacillus salarius IM0101, isolated from a hypersaline soil in Inner Mongolia, China.</title>
        <authorList>
            <person name="Yamprayoonswat W."/>
            <person name="Boonvisut S."/>
            <person name="Jumpathong W."/>
            <person name="Sittihan S."/>
            <person name="Ruangsuj P."/>
            <person name="Wanthongcharoen S."/>
            <person name="Thongpramul N."/>
            <person name="Pimmason S."/>
            <person name="Yu B."/>
            <person name="Yasawong M."/>
        </authorList>
    </citation>
    <scope>NUCLEOTIDE SEQUENCE [LARGE SCALE GENOMIC DNA]</scope>
    <source>
        <strain evidence="9 10">IM0101</strain>
    </source>
</reference>
<keyword evidence="10" id="KW-1185">Reference proteome</keyword>
<dbReference type="GO" id="GO:0042744">
    <property type="term" value="P:hydrogen peroxide catabolic process"/>
    <property type="evidence" value="ECO:0007669"/>
    <property type="project" value="TreeGrafter"/>
</dbReference>
<gene>
    <name evidence="9" type="ORF">D7Z54_22440</name>
</gene>
<dbReference type="InterPro" id="IPR013766">
    <property type="entry name" value="Thioredoxin_domain"/>
</dbReference>
<dbReference type="InterPro" id="IPR036249">
    <property type="entry name" value="Thioredoxin-like_sf"/>
</dbReference>
<dbReference type="OrthoDB" id="9812811at2"/>
<dbReference type="CDD" id="cd03015">
    <property type="entry name" value="PRX_Typ2cys"/>
    <property type="match status" value="1"/>
</dbReference>
<dbReference type="GO" id="GO:0045454">
    <property type="term" value="P:cell redox homeostasis"/>
    <property type="evidence" value="ECO:0007669"/>
    <property type="project" value="TreeGrafter"/>
</dbReference>
<dbReference type="PIRSF" id="PIRSF000239">
    <property type="entry name" value="AHPC"/>
    <property type="match status" value="1"/>
</dbReference>